<feature type="non-terminal residue" evidence="1">
    <location>
        <position position="1"/>
    </location>
</feature>
<sequence>LIPKEALRSESEERWRIALPLERSMGLKDRAPDRGELARASCAVVTVVPHGSVAEVSVSIQGADGDHPLLLSPNREELPVGLEVPDCVIPPNGADKHARILVRNTSSTDCLLEPGLALGGVCPIEEDFDVHNMEPLPHRAALLKEEPRNKACVVIGYLPTTAERRVVVKLPGHPEAGAFAVEPARIGIPEDGRFLHYESPWVEGIPGSIELSEVLTVDSKELRLAFRCWRVAVRPTA</sequence>
<dbReference type="GO" id="GO:0016829">
    <property type="term" value="F:lyase activity"/>
    <property type="evidence" value="ECO:0007669"/>
    <property type="project" value="UniProtKB-KW"/>
</dbReference>
<dbReference type="EMBL" id="JAAPAO010001465">
    <property type="protein sequence ID" value="KAF4649658.1"/>
    <property type="molecule type" value="Genomic_DNA"/>
</dbReference>
<proteinExistence type="predicted"/>
<keyword evidence="2" id="KW-1185">Reference proteome</keyword>
<accession>A0A7J6KR58</accession>
<protein>
    <submittedName>
        <fullName evidence="1">DNA-(Apurinic or apyrimidinic site) lyase</fullName>
    </submittedName>
</protein>
<gene>
    <name evidence="1" type="primary">APEX1_2</name>
    <name evidence="1" type="ORF">FOL47_001851</name>
</gene>
<comment type="caution">
    <text evidence="1">The sequence shown here is derived from an EMBL/GenBank/DDBJ whole genome shotgun (WGS) entry which is preliminary data.</text>
</comment>
<reference evidence="1 2" key="1">
    <citation type="submission" date="2020-04" db="EMBL/GenBank/DDBJ databases">
        <title>Perkinsus chesapeaki whole genome sequence.</title>
        <authorList>
            <person name="Bogema D.R."/>
        </authorList>
    </citation>
    <scope>NUCLEOTIDE SEQUENCE [LARGE SCALE GENOMIC DNA]</scope>
    <source>
        <strain evidence="1">ATCC PRA-425</strain>
    </source>
</reference>
<name>A0A7J6KR58_PERCH</name>
<dbReference type="Proteomes" id="UP000591131">
    <property type="component" value="Unassembled WGS sequence"/>
</dbReference>
<keyword evidence="1" id="KW-0456">Lyase</keyword>
<evidence type="ECO:0000313" key="2">
    <source>
        <dbReference type="Proteomes" id="UP000591131"/>
    </source>
</evidence>
<dbReference type="AlphaFoldDB" id="A0A7J6KR58"/>
<organism evidence="1 2">
    <name type="scientific">Perkinsus chesapeaki</name>
    <name type="common">Clam parasite</name>
    <name type="synonym">Perkinsus andrewsi</name>
    <dbReference type="NCBI Taxonomy" id="330153"/>
    <lineage>
        <taxon>Eukaryota</taxon>
        <taxon>Sar</taxon>
        <taxon>Alveolata</taxon>
        <taxon>Perkinsozoa</taxon>
        <taxon>Perkinsea</taxon>
        <taxon>Perkinsida</taxon>
        <taxon>Perkinsidae</taxon>
        <taxon>Perkinsus</taxon>
    </lineage>
</organism>
<evidence type="ECO:0000313" key="1">
    <source>
        <dbReference type="EMBL" id="KAF4649658.1"/>
    </source>
</evidence>